<protein>
    <submittedName>
        <fullName evidence="3">Uncharacterized protein</fullName>
    </submittedName>
</protein>
<feature type="transmembrane region" description="Helical" evidence="2">
    <location>
        <begin position="7"/>
        <end position="26"/>
    </location>
</feature>
<feature type="compositionally biased region" description="Basic residues" evidence="1">
    <location>
        <begin position="208"/>
        <end position="220"/>
    </location>
</feature>
<keyword evidence="2" id="KW-1133">Transmembrane helix</keyword>
<evidence type="ECO:0000256" key="1">
    <source>
        <dbReference type="SAM" id="MobiDB-lite"/>
    </source>
</evidence>
<feature type="transmembrane region" description="Helical" evidence="2">
    <location>
        <begin position="38"/>
        <end position="57"/>
    </location>
</feature>
<gene>
    <name evidence="3" type="ORF">g.11601</name>
</gene>
<dbReference type="EMBL" id="GEBQ01021320">
    <property type="protein sequence ID" value="JAT18657.1"/>
    <property type="molecule type" value="Transcribed_RNA"/>
</dbReference>
<accession>A0A1B6L4P2</accession>
<reference evidence="3" key="1">
    <citation type="submission" date="2015-11" db="EMBL/GenBank/DDBJ databases">
        <title>De novo transcriptome assembly of four potential Pierce s Disease insect vectors from Arizona vineyards.</title>
        <authorList>
            <person name="Tassone E.E."/>
        </authorList>
    </citation>
    <scope>NUCLEOTIDE SEQUENCE</scope>
</reference>
<feature type="region of interest" description="Disordered" evidence="1">
    <location>
        <begin position="201"/>
        <end position="220"/>
    </location>
</feature>
<evidence type="ECO:0000313" key="3">
    <source>
        <dbReference type="EMBL" id="JAT18657.1"/>
    </source>
</evidence>
<keyword evidence="2" id="KW-0812">Transmembrane</keyword>
<evidence type="ECO:0000256" key="2">
    <source>
        <dbReference type="SAM" id="Phobius"/>
    </source>
</evidence>
<proteinExistence type="predicted"/>
<keyword evidence="2" id="KW-0472">Membrane</keyword>
<dbReference type="AlphaFoldDB" id="A0A1B6L4P2"/>
<name>A0A1B6L4P2_9HEMI</name>
<sequence length="220" mass="25231">MDDSLPIAFAILLFVGFQFYSYQIALKDGTVSYKKSHIFPSLIYLYQVILFVYRIECYLWKAYSMPERVLYKIVTTFLALEFLVKWIWGGLEYFILVLLQGVVNSFCEKLGIQPEVSEWVSIGLLIGISCSLYPFANNGDKYFDYYFNYEDSDEESDVGNSASVYDYAGHGDPSFQNTGAHVAVPPPARINYRGNYTVATRPVTPPRRSARLRRHQPNTT</sequence>
<feature type="transmembrane region" description="Helical" evidence="2">
    <location>
        <begin position="119"/>
        <end position="136"/>
    </location>
</feature>
<organism evidence="3">
    <name type="scientific">Graphocephala atropunctata</name>
    <dbReference type="NCBI Taxonomy" id="36148"/>
    <lineage>
        <taxon>Eukaryota</taxon>
        <taxon>Metazoa</taxon>
        <taxon>Ecdysozoa</taxon>
        <taxon>Arthropoda</taxon>
        <taxon>Hexapoda</taxon>
        <taxon>Insecta</taxon>
        <taxon>Pterygota</taxon>
        <taxon>Neoptera</taxon>
        <taxon>Paraneoptera</taxon>
        <taxon>Hemiptera</taxon>
        <taxon>Auchenorrhyncha</taxon>
        <taxon>Membracoidea</taxon>
        <taxon>Cicadellidae</taxon>
        <taxon>Cicadellinae</taxon>
        <taxon>Cicadellini</taxon>
        <taxon>Graphocephala</taxon>
    </lineage>
</organism>